<feature type="region of interest" description="Disordered" evidence="1">
    <location>
        <begin position="97"/>
        <end position="123"/>
    </location>
</feature>
<dbReference type="SUPFAM" id="SSF52047">
    <property type="entry name" value="RNI-like"/>
    <property type="match status" value="1"/>
</dbReference>
<dbReference type="PANTHER" id="PTHR13318">
    <property type="entry name" value="PARTNER OF PAIRED, ISOFORM B-RELATED"/>
    <property type="match status" value="1"/>
</dbReference>
<dbReference type="EMBL" id="JABFUD020000011">
    <property type="protein sequence ID" value="KAI5073553.1"/>
    <property type="molecule type" value="Genomic_DNA"/>
</dbReference>
<dbReference type="Gene3D" id="3.80.10.10">
    <property type="entry name" value="Ribonuclease Inhibitor"/>
    <property type="match status" value="3"/>
</dbReference>
<dbReference type="Proteomes" id="UP000886520">
    <property type="component" value="Chromosome 11"/>
</dbReference>
<name>A0A9D4ZFI8_ADICA</name>
<dbReference type="OrthoDB" id="550575at2759"/>
<sequence>MTRSPSSVNVLFTHRCLSVHLDVDAFDPVSIKWFIQDQQLPPATLDKGLKILGDAFPDLQRLCVVDVRKANLEAELCTLVGDSSAIVEGLSSDRPSNLKHLDSISKQDQNGDPGHNNYVEKNDNTGTLNMVNQGLLSENRDISDHGLSYVAHMCHTLQELELHQCSDESLHAISACQNLQLVRLVGSVSDFYCCPFTDIGLTILARSCVRLVKLGLSGCEASYDGLAAIGQCCIMLEELTISNQGFHDGWIAALSFCSCLKTLRLENCKQIDPVPGPLEHLGFCMALEHLQLVRCDLRDAAGFQALMLVSSSIRDLELQDCWGLDDETFSAAATCRRVKLLSLEGCSPLTTAGLETVILAYKELQALRVVYCNNVKDSEISQDLALQFCLLKELKWRPDAKSLLSMSLTGTGIGQQGGKFFKKGGPS</sequence>
<protein>
    <submittedName>
        <fullName evidence="2">Uncharacterized protein</fullName>
    </submittedName>
</protein>
<dbReference type="GO" id="GO:0031146">
    <property type="term" value="P:SCF-dependent proteasomal ubiquitin-dependent protein catabolic process"/>
    <property type="evidence" value="ECO:0007669"/>
    <property type="project" value="TreeGrafter"/>
</dbReference>
<gene>
    <name evidence="2" type="ORF">GOP47_0011566</name>
</gene>
<reference evidence="2" key="1">
    <citation type="submission" date="2021-01" db="EMBL/GenBank/DDBJ databases">
        <title>Adiantum capillus-veneris genome.</title>
        <authorList>
            <person name="Fang Y."/>
            <person name="Liao Q."/>
        </authorList>
    </citation>
    <scope>NUCLEOTIDE SEQUENCE</scope>
    <source>
        <strain evidence="2">H3</strain>
        <tissue evidence="2">Leaf</tissue>
    </source>
</reference>
<evidence type="ECO:0000256" key="1">
    <source>
        <dbReference type="SAM" id="MobiDB-lite"/>
    </source>
</evidence>
<organism evidence="2 3">
    <name type="scientific">Adiantum capillus-veneris</name>
    <name type="common">Maidenhair fern</name>
    <dbReference type="NCBI Taxonomy" id="13818"/>
    <lineage>
        <taxon>Eukaryota</taxon>
        <taxon>Viridiplantae</taxon>
        <taxon>Streptophyta</taxon>
        <taxon>Embryophyta</taxon>
        <taxon>Tracheophyta</taxon>
        <taxon>Polypodiopsida</taxon>
        <taxon>Polypodiidae</taxon>
        <taxon>Polypodiales</taxon>
        <taxon>Pteridineae</taxon>
        <taxon>Pteridaceae</taxon>
        <taxon>Vittarioideae</taxon>
        <taxon>Adiantum</taxon>
    </lineage>
</organism>
<accession>A0A9D4ZFI8</accession>
<evidence type="ECO:0000313" key="3">
    <source>
        <dbReference type="Proteomes" id="UP000886520"/>
    </source>
</evidence>
<keyword evidence="3" id="KW-1185">Reference proteome</keyword>
<dbReference type="GO" id="GO:0019005">
    <property type="term" value="C:SCF ubiquitin ligase complex"/>
    <property type="evidence" value="ECO:0007669"/>
    <property type="project" value="TreeGrafter"/>
</dbReference>
<evidence type="ECO:0000313" key="2">
    <source>
        <dbReference type="EMBL" id="KAI5073553.1"/>
    </source>
</evidence>
<comment type="caution">
    <text evidence="2">The sequence shown here is derived from an EMBL/GenBank/DDBJ whole genome shotgun (WGS) entry which is preliminary data.</text>
</comment>
<dbReference type="PANTHER" id="PTHR13318:SF74">
    <property type="entry name" value="OS02G0658500 PROTEIN"/>
    <property type="match status" value="1"/>
</dbReference>
<dbReference type="AlphaFoldDB" id="A0A9D4ZFI8"/>
<dbReference type="InterPro" id="IPR032675">
    <property type="entry name" value="LRR_dom_sf"/>
</dbReference>
<proteinExistence type="predicted"/>